<dbReference type="InterPro" id="IPR001054">
    <property type="entry name" value="A/G_cyclase"/>
</dbReference>
<dbReference type="InterPro" id="IPR029787">
    <property type="entry name" value="Nucleotide_cyclase"/>
</dbReference>
<evidence type="ECO:0000313" key="3">
    <source>
        <dbReference type="EMBL" id="MFC3852670.1"/>
    </source>
</evidence>
<feature type="transmembrane region" description="Helical" evidence="1">
    <location>
        <begin position="53"/>
        <end position="73"/>
    </location>
</feature>
<reference evidence="4" key="1">
    <citation type="journal article" date="2019" name="Int. J. Syst. Evol. Microbiol.">
        <title>The Global Catalogue of Microorganisms (GCM) 10K type strain sequencing project: providing services to taxonomists for standard genome sequencing and annotation.</title>
        <authorList>
            <consortium name="The Broad Institute Genomics Platform"/>
            <consortium name="The Broad Institute Genome Sequencing Center for Infectious Disease"/>
            <person name="Wu L."/>
            <person name="Ma J."/>
        </authorList>
    </citation>
    <scope>NUCLEOTIDE SEQUENCE [LARGE SCALE GENOMIC DNA]</scope>
    <source>
        <strain evidence="4">IBRC 10765</strain>
    </source>
</reference>
<feature type="transmembrane region" description="Helical" evidence="1">
    <location>
        <begin position="85"/>
        <end position="103"/>
    </location>
</feature>
<dbReference type="RefSeq" id="WP_380695100.1">
    <property type="nucleotide sequence ID" value="NZ_JBHRYR010000003.1"/>
</dbReference>
<dbReference type="Gene3D" id="3.30.70.1230">
    <property type="entry name" value="Nucleotide cyclase"/>
    <property type="match status" value="1"/>
</dbReference>
<dbReference type="SUPFAM" id="SSF55073">
    <property type="entry name" value="Nucleotide cyclase"/>
    <property type="match status" value="1"/>
</dbReference>
<accession>A0ABV7ZWW3</accession>
<organism evidence="3 4">
    <name type="scientific">Saccharospirillum mangrovi</name>
    <dbReference type="NCBI Taxonomy" id="2161747"/>
    <lineage>
        <taxon>Bacteria</taxon>
        <taxon>Pseudomonadati</taxon>
        <taxon>Pseudomonadota</taxon>
        <taxon>Gammaproteobacteria</taxon>
        <taxon>Oceanospirillales</taxon>
        <taxon>Saccharospirillaceae</taxon>
        <taxon>Saccharospirillum</taxon>
    </lineage>
</organism>
<feature type="transmembrane region" description="Helical" evidence="1">
    <location>
        <begin position="132"/>
        <end position="152"/>
    </location>
</feature>
<dbReference type="PROSITE" id="PS50125">
    <property type="entry name" value="GUANYLATE_CYCLASE_2"/>
    <property type="match status" value="1"/>
</dbReference>
<dbReference type="SMART" id="SM00044">
    <property type="entry name" value="CYCc"/>
    <property type="match status" value="1"/>
</dbReference>
<keyword evidence="1" id="KW-0812">Transmembrane</keyword>
<protein>
    <submittedName>
        <fullName evidence="3">Adenylate/guanylate cyclase domain-containing protein</fullName>
    </submittedName>
</protein>
<gene>
    <name evidence="3" type="ORF">ACFOOG_07480</name>
</gene>
<comment type="caution">
    <text evidence="3">The sequence shown here is derived from an EMBL/GenBank/DDBJ whole genome shotgun (WGS) entry which is preliminary data.</text>
</comment>
<feature type="domain" description="Guanylate cyclase" evidence="2">
    <location>
        <begin position="236"/>
        <end position="371"/>
    </location>
</feature>
<keyword evidence="4" id="KW-1185">Reference proteome</keyword>
<feature type="transmembrane region" description="Helical" evidence="1">
    <location>
        <begin position="158"/>
        <end position="179"/>
    </location>
</feature>
<dbReference type="EMBL" id="JBHRYR010000003">
    <property type="protein sequence ID" value="MFC3852670.1"/>
    <property type="molecule type" value="Genomic_DNA"/>
</dbReference>
<dbReference type="InterPro" id="IPR050697">
    <property type="entry name" value="Adenylyl/Guanylyl_Cyclase_3/4"/>
</dbReference>
<keyword evidence="1" id="KW-1133">Transmembrane helix</keyword>
<dbReference type="PANTHER" id="PTHR43081:SF18">
    <property type="entry name" value="BLL7624 PROTEIN"/>
    <property type="match status" value="1"/>
</dbReference>
<dbReference type="Proteomes" id="UP001595617">
    <property type="component" value="Unassembled WGS sequence"/>
</dbReference>
<feature type="transmembrane region" description="Helical" evidence="1">
    <location>
        <begin position="12"/>
        <end position="33"/>
    </location>
</feature>
<evidence type="ECO:0000256" key="1">
    <source>
        <dbReference type="SAM" id="Phobius"/>
    </source>
</evidence>
<evidence type="ECO:0000259" key="2">
    <source>
        <dbReference type="PROSITE" id="PS50125"/>
    </source>
</evidence>
<evidence type="ECO:0000313" key="4">
    <source>
        <dbReference type="Proteomes" id="UP001595617"/>
    </source>
</evidence>
<name>A0ABV7ZWW3_9GAMM</name>
<dbReference type="CDD" id="cd07302">
    <property type="entry name" value="CHD"/>
    <property type="match status" value="1"/>
</dbReference>
<sequence>MASQNIDEKRTASSLLWSFTLTASTLLFSIRLYAYVTLATLWVIDCLSAERNLTWLALSGGLILIPLLTQRLTQRLQTHYPKARASGFAITDAAVMGTLIGLFNFDPAPTLLIGVLASGIFLTAGRLTTVACAYLILGVSALLVQHFLNMALYDTPTASWAVLNTLTLGLLSLGILLLLRRQTTQLNAAQDAAVRSHADYRAISQKLAKYIAPQVWQTIFSGQQDARLETTRKPLVVFFSDIQGFTELSERVEPEVLTQILNEYFEEMTRIIVTTGGTLDKFIGDSLMVFFGDPESKGSAQDAQACIHMAIAMRKRMTELRRRWKKRGIDAELNVRMGVNMGYCTVGNFGSDTRMDYTIIGKEVNLASRLENSAGPNEILISQSVHDLIKPIAACRPKGEIRARGFAKPVPVFEVVGLRRDLGEQSTFAELEVDGFSLQLDVDKLKHYDRERILAALVKAHKHIKGSV</sequence>
<proteinExistence type="predicted"/>
<dbReference type="Pfam" id="PF00211">
    <property type="entry name" value="Guanylate_cyc"/>
    <property type="match status" value="1"/>
</dbReference>
<keyword evidence="1" id="KW-0472">Membrane</keyword>
<dbReference type="PANTHER" id="PTHR43081">
    <property type="entry name" value="ADENYLATE CYCLASE, TERMINAL-DIFFERENTIATION SPECIFIC-RELATED"/>
    <property type="match status" value="1"/>
</dbReference>